<reference evidence="1 2" key="1">
    <citation type="journal article" date="2022" name="Plant J.">
        <title>Chromosome-level genome of Camellia lanceoleosa provides a valuable resource for understanding genome evolution and self-incompatibility.</title>
        <authorList>
            <person name="Gong W."/>
            <person name="Xiao S."/>
            <person name="Wang L."/>
            <person name="Liao Z."/>
            <person name="Chang Y."/>
            <person name="Mo W."/>
            <person name="Hu G."/>
            <person name="Li W."/>
            <person name="Zhao G."/>
            <person name="Zhu H."/>
            <person name="Hu X."/>
            <person name="Ji K."/>
            <person name="Xiang X."/>
            <person name="Song Q."/>
            <person name="Yuan D."/>
            <person name="Jin S."/>
            <person name="Zhang L."/>
        </authorList>
    </citation>
    <scope>NUCLEOTIDE SEQUENCE [LARGE SCALE GENOMIC DNA]</scope>
    <source>
        <strain evidence="1">SQ_2022a</strain>
    </source>
</reference>
<name>A0ACC0IKK8_9ERIC</name>
<evidence type="ECO:0000313" key="2">
    <source>
        <dbReference type="Proteomes" id="UP001060215"/>
    </source>
</evidence>
<comment type="caution">
    <text evidence="1">The sequence shown here is derived from an EMBL/GenBank/DDBJ whole genome shotgun (WGS) entry which is preliminary data.</text>
</comment>
<sequence length="125" mass="13399">MGCCESTLLAETHPEKDNHHHHQQPPQSTNPPFVHPPPSGGPDTGVPSFSEFSFSDLKAATNNFSPNTSSPKAAKEPPILSTRAAYRTAGGSPSRNSPNWLGLTLSNLRKRLGVLESCGIEDLQI</sequence>
<evidence type="ECO:0000313" key="1">
    <source>
        <dbReference type="EMBL" id="KAI8025410.1"/>
    </source>
</evidence>
<dbReference type="Proteomes" id="UP001060215">
    <property type="component" value="Chromosome 3"/>
</dbReference>
<proteinExistence type="predicted"/>
<dbReference type="EMBL" id="CM045760">
    <property type="protein sequence ID" value="KAI8025410.1"/>
    <property type="molecule type" value="Genomic_DNA"/>
</dbReference>
<accession>A0ACC0IKK8</accession>
<gene>
    <name evidence="1" type="ORF">LOK49_LG02G04032</name>
</gene>
<protein>
    <submittedName>
        <fullName evidence="1">Uncharacterized protein</fullName>
    </submittedName>
</protein>
<keyword evidence="2" id="KW-1185">Reference proteome</keyword>
<organism evidence="1 2">
    <name type="scientific">Camellia lanceoleosa</name>
    <dbReference type="NCBI Taxonomy" id="1840588"/>
    <lineage>
        <taxon>Eukaryota</taxon>
        <taxon>Viridiplantae</taxon>
        <taxon>Streptophyta</taxon>
        <taxon>Embryophyta</taxon>
        <taxon>Tracheophyta</taxon>
        <taxon>Spermatophyta</taxon>
        <taxon>Magnoliopsida</taxon>
        <taxon>eudicotyledons</taxon>
        <taxon>Gunneridae</taxon>
        <taxon>Pentapetalae</taxon>
        <taxon>asterids</taxon>
        <taxon>Ericales</taxon>
        <taxon>Theaceae</taxon>
        <taxon>Camellia</taxon>
    </lineage>
</organism>